<evidence type="ECO:0000313" key="2">
    <source>
        <dbReference type="Proteomes" id="UP000737113"/>
    </source>
</evidence>
<proteinExistence type="predicted"/>
<sequence length="83" mass="9092">MHNIALLVNIEGRINRVETDWLAISAVLSKRDLTRDELQALHEELCAGLRVTTRGLTLAKQDFGMANARSMPGLHRAGAGLGR</sequence>
<organism evidence="1 2">
    <name type="scientific">Shewanella salipaludis</name>
    <dbReference type="NCBI Taxonomy" id="2723052"/>
    <lineage>
        <taxon>Bacteria</taxon>
        <taxon>Pseudomonadati</taxon>
        <taxon>Pseudomonadota</taxon>
        <taxon>Gammaproteobacteria</taxon>
        <taxon>Alteromonadales</taxon>
        <taxon>Shewanellaceae</taxon>
        <taxon>Shewanella</taxon>
    </lineage>
</organism>
<evidence type="ECO:0000313" key="1">
    <source>
        <dbReference type="EMBL" id="NMH65443.1"/>
    </source>
</evidence>
<reference evidence="1" key="1">
    <citation type="submission" date="2020-04" db="EMBL/GenBank/DDBJ databases">
        <title>Description of Shewanella salipaludis sp. nov., isolated from a salt marsh.</title>
        <authorList>
            <person name="Park S."/>
            <person name="Yoon J.-H."/>
        </authorList>
    </citation>
    <scope>NUCLEOTIDE SEQUENCE</scope>
    <source>
        <strain evidence="1">SHSM-M6</strain>
    </source>
</reference>
<dbReference type="AlphaFoldDB" id="A0A972FY92"/>
<accession>A0A972FY92</accession>
<dbReference type="Proteomes" id="UP000737113">
    <property type="component" value="Unassembled WGS sequence"/>
</dbReference>
<protein>
    <submittedName>
        <fullName evidence="1">Uncharacterized protein</fullName>
    </submittedName>
</protein>
<name>A0A972FY92_9GAMM</name>
<gene>
    <name evidence="1" type="ORF">HC757_09690</name>
</gene>
<comment type="caution">
    <text evidence="1">The sequence shown here is derived from an EMBL/GenBank/DDBJ whole genome shotgun (WGS) entry which is preliminary data.</text>
</comment>
<keyword evidence="2" id="KW-1185">Reference proteome</keyword>
<dbReference type="EMBL" id="JAAXYH010000005">
    <property type="protein sequence ID" value="NMH65443.1"/>
    <property type="molecule type" value="Genomic_DNA"/>
</dbReference>